<evidence type="ECO:0000256" key="1">
    <source>
        <dbReference type="SAM" id="SignalP"/>
    </source>
</evidence>
<dbReference type="RefSeq" id="WP_142831521.1">
    <property type="nucleotide sequence ID" value="NZ_CP117267.1"/>
</dbReference>
<dbReference type="EMBL" id="CP117267">
    <property type="protein sequence ID" value="WFS22136.1"/>
    <property type="molecule type" value="Genomic_DNA"/>
</dbReference>
<reference evidence="2" key="2">
    <citation type="journal article" date="2023" name="MicrobiologyOpen">
        <title>Genomics of the tumorigenes clade of the family Rhizobiaceae and description of Rhizobium rhododendri sp. nov.</title>
        <authorList>
            <person name="Kuzmanovic N."/>
            <person name="diCenzo G.C."/>
            <person name="Bunk B."/>
            <person name="Sproeer C."/>
            <person name="Fruehling A."/>
            <person name="Neumann-Schaal M."/>
            <person name="Overmann J."/>
            <person name="Smalla K."/>
        </authorList>
    </citation>
    <scope>NUCLEOTIDE SEQUENCE</scope>
    <source>
        <strain evidence="2">Rho-6.2</strain>
    </source>
</reference>
<dbReference type="Proteomes" id="UP000318939">
    <property type="component" value="Chromosome"/>
</dbReference>
<evidence type="ECO:0000313" key="2">
    <source>
        <dbReference type="EMBL" id="WFS22136.1"/>
    </source>
</evidence>
<feature type="signal peptide" evidence="1">
    <location>
        <begin position="1"/>
        <end position="21"/>
    </location>
</feature>
<name>A0ABY8IG15_9HYPH</name>
<proteinExistence type="predicted"/>
<evidence type="ECO:0000313" key="3">
    <source>
        <dbReference type="Proteomes" id="UP000318939"/>
    </source>
</evidence>
<keyword evidence="3" id="KW-1185">Reference proteome</keyword>
<protein>
    <submittedName>
        <fullName evidence="2">Uncharacterized protein</fullName>
    </submittedName>
</protein>
<gene>
    <name evidence="2" type="ORF">PR018_13325</name>
</gene>
<accession>A0ABY8IG15</accession>
<reference evidence="2" key="1">
    <citation type="journal article" date="2019" name="Phytopathology">
        <title>A Novel Group of Rhizobium tumorigenes-Like Agrobacteria Associated with Crown Gall Disease of Rhododendron and Blueberry.</title>
        <authorList>
            <person name="Kuzmanovic N."/>
            <person name="Behrens P."/>
            <person name="Idczak E."/>
            <person name="Wagner S."/>
            <person name="Gotz M."/>
            <person name="Sproer C."/>
            <person name="Bunk B."/>
            <person name="Overmann J."/>
            <person name="Smalla K."/>
        </authorList>
    </citation>
    <scope>NUCLEOTIDE SEQUENCE</scope>
    <source>
        <strain evidence="2">Rho-6.2</strain>
    </source>
</reference>
<sequence length="158" mass="17776">MRFLFLAFLNVMAFVVMPAVASAQQALLTDPVAFEKEHFTKRCGAGVTFGDGFATEQDINNDKRGDIVINEGEITCKGEKGPDCTDEGCPHNFYIQVDTGGYLMIATAQIYSYDFIMRFGNMVLVMKMHPRFCDRTDTEPCQITVRVRGTKFTTIFKK</sequence>
<organism evidence="2 3">
    <name type="scientific">Rhizobium rhododendri</name>
    <dbReference type="NCBI Taxonomy" id="2506430"/>
    <lineage>
        <taxon>Bacteria</taxon>
        <taxon>Pseudomonadati</taxon>
        <taxon>Pseudomonadota</taxon>
        <taxon>Alphaproteobacteria</taxon>
        <taxon>Hyphomicrobiales</taxon>
        <taxon>Rhizobiaceae</taxon>
        <taxon>Rhizobium/Agrobacterium group</taxon>
        <taxon>Rhizobium</taxon>
    </lineage>
</organism>
<keyword evidence="1" id="KW-0732">Signal</keyword>
<feature type="chain" id="PRO_5046723046" evidence="1">
    <location>
        <begin position="22"/>
        <end position="158"/>
    </location>
</feature>